<sequence length="141" mass="15755">MKLYDMYLSSRPTVPSASIHTELDLYLEEASLPRTQELDIINWWKVSGSRFPTLQKLARDILPIPITSVASECAFSTSGRVLSAHHSRLTPNMAEALMCMQAWSRADLLGGWNSTLSSTFQSVLEDDEEEMDESTSIITQG</sequence>
<protein>
    <submittedName>
        <fullName evidence="1">Uncharacterized protein</fullName>
    </submittedName>
</protein>
<proteinExistence type="predicted"/>
<dbReference type="Proteomes" id="UP001732700">
    <property type="component" value="Chromosome 4A"/>
</dbReference>
<name>A0ACD5W6G1_AVESA</name>
<reference evidence="1" key="1">
    <citation type="submission" date="2021-05" db="EMBL/GenBank/DDBJ databases">
        <authorList>
            <person name="Scholz U."/>
            <person name="Mascher M."/>
            <person name="Fiebig A."/>
        </authorList>
    </citation>
    <scope>NUCLEOTIDE SEQUENCE [LARGE SCALE GENOMIC DNA]</scope>
</reference>
<evidence type="ECO:0000313" key="1">
    <source>
        <dbReference type="EnsemblPlants" id="AVESA.00010b.r2.4AG0582890.1.CDS"/>
    </source>
</evidence>
<dbReference type="EnsemblPlants" id="AVESA.00010b.r2.4AG0582890.1">
    <property type="protein sequence ID" value="AVESA.00010b.r2.4AG0582890.1.CDS"/>
    <property type="gene ID" value="AVESA.00010b.r2.4AG0582890"/>
</dbReference>
<accession>A0ACD5W6G1</accession>
<organism evidence="1 2">
    <name type="scientific">Avena sativa</name>
    <name type="common">Oat</name>
    <dbReference type="NCBI Taxonomy" id="4498"/>
    <lineage>
        <taxon>Eukaryota</taxon>
        <taxon>Viridiplantae</taxon>
        <taxon>Streptophyta</taxon>
        <taxon>Embryophyta</taxon>
        <taxon>Tracheophyta</taxon>
        <taxon>Spermatophyta</taxon>
        <taxon>Magnoliopsida</taxon>
        <taxon>Liliopsida</taxon>
        <taxon>Poales</taxon>
        <taxon>Poaceae</taxon>
        <taxon>BOP clade</taxon>
        <taxon>Pooideae</taxon>
        <taxon>Poodae</taxon>
        <taxon>Poeae</taxon>
        <taxon>Poeae Chloroplast Group 1 (Aveneae type)</taxon>
        <taxon>Aveninae</taxon>
        <taxon>Avena</taxon>
    </lineage>
</organism>
<reference evidence="1" key="2">
    <citation type="submission" date="2025-09" db="UniProtKB">
        <authorList>
            <consortium name="EnsemblPlants"/>
        </authorList>
    </citation>
    <scope>IDENTIFICATION</scope>
</reference>
<evidence type="ECO:0000313" key="2">
    <source>
        <dbReference type="Proteomes" id="UP001732700"/>
    </source>
</evidence>
<keyword evidence="2" id="KW-1185">Reference proteome</keyword>